<dbReference type="Pfam" id="PF25601">
    <property type="entry name" value="AAA_lid_14"/>
    <property type="match status" value="1"/>
</dbReference>
<dbReference type="FunFam" id="3.40.50.300:FF:000006">
    <property type="entry name" value="DNA-binding transcriptional regulator NtrC"/>
    <property type="match status" value="1"/>
</dbReference>
<keyword evidence="3" id="KW-0805">Transcription regulation</keyword>
<evidence type="ECO:0000256" key="5">
    <source>
        <dbReference type="ARBA" id="ARBA00023163"/>
    </source>
</evidence>
<dbReference type="Gene3D" id="3.40.50.2300">
    <property type="match status" value="1"/>
</dbReference>
<dbReference type="SUPFAM" id="SSF52540">
    <property type="entry name" value="P-loop containing nucleoside triphosphate hydrolases"/>
    <property type="match status" value="1"/>
</dbReference>
<dbReference type="Pfam" id="PF02954">
    <property type="entry name" value="HTH_8"/>
    <property type="match status" value="1"/>
</dbReference>
<evidence type="ECO:0000259" key="7">
    <source>
        <dbReference type="PROSITE" id="PS50110"/>
    </source>
</evidence>
<dbReference type="InterPro" id="IPR025662">
    <property type="entry name" value="Sigma_54_int_dom_ATP-bd_1"/>
</dbReference>
<dbReference type="SUPFAM" id="SSF52172">
    <property type="entry name" value="CheY-like"/>
    <property type="match status" value="1"/>
</dbReference>
<sequence length="449" mass="49334">MSTPLALIVDDEPDIRELLELTLGRMSIDTRAAADVAEARALLANEKFDLCLTDMNLPDGNGLELVEFIQQQQPDLPVAVITAHGSMETAIQALKVGAFDFVSKPVDLTVLRNLVNGALKLGSFPERDRRSRDTLLGDSAVMQTIRHTIAKLARSQAPVYIGGESGTGKELVARLIHAKGPRNENPFVPVNCGAIPSELMESEFFGHRKGSFTGASSDKEGLFQAANGGTLFLDEVAELPLSMQVKLLRAIQEKAVRPVGEQKENAVDVRVLSATHKNLAGLVEEGAFRQDLFYRINVIELTVPSLRQRREDIPQLAGHILERLSPGDTGTRLGQDALETLQRYDFPGNVRELENILERAITLCDTEEIQPADLALPKLETTAIDEVARNEPIPAPPEGVALEEYLENIERQAILNALEQTDNNKTAAAKRLGITFRAMRYRLKKLGLE</sequence>
<feature type="domain" description="Sigma-54 factor interaction" evidence="6">
    <location>
        <begin position="135"/>
        <end position="362"/>
    </location>
</feature>
<evidence type="ECO:0000313" key="8">
    <source>
        <dbReference type="EMBL" id="VAW80735.1"/>
    </source>
</evidence>
<evidence type="ECO:0000256" key="1">
    <source>
        <dbReference type="ARBA" id="ARBA00022741"/>
    </source>
</evidence>
<dbReference type="InterPro" id="IPR025944">
    <property type="entry name" value="Sigma_54_int_dom_CS"/>
</dbReference>
<dbReference type="AlphaFoldDB" id="A0A3B0YIK6"/>
<dbReference type="Pfam" id="PF00158">
    <property type="entry name" value="Sigma54_activat"/>
    <property type="match status" value="1"/>
</dbReference>
<dbReference type="InterPro" id="IPR011006">
    <property type="entry name" value="CheY-like_superfamily"/>
</dbReference>
<dbReference type="InterPro" id="IPR025943">
    <property type="entry name" value="Sigma_54_int_dom_ATP-bd_2"/>
</dbReference>
<dbReference type="Gene3D" id="1.10.10.60">
    <property type="entry name" value="Homeodomain-like"/>
    <property type="match status" value="1"/>
</dbReference>
<feature type="domain" description="Response regulatory" evidence="7">
    <location>
        <begin position="5"/>
        <end position="119"/>
    </location>
</feature>
<dbReference type="PROSITE" id="PS00675">
    <property type="entry name" value="SIGMA54_INTERACT_1"/>
    <property type="match status" value="1"/>
</dbReference>
<dbReference type="PROSITE" id="PS00676">
    <property type="entry name" value="SIGMA54_INTERACT_2"/>
    <property type="match status" value="1"/>
</dbReference>
<accession>A0A3B0YIK6</accession>
<dbReference type="InterPro" id="IPR002078">
    <property type="entry name" value="Sigma_54_int"/>
</dbReference>
<dbReference type="Gene3D" id="1.10.8.60">
    <property type="match status" value="1"/>
</dbReference>
<dbReference type="InterPro" id="IPR001789">
    <property type="entry name" value="Sig_transdc_resp-reg_receiver"/>
</dbReference>
<dbReference type="SMART" id="SM00382">
    <property type="entry name" value="AAA"/>
    <property type="match status" value="1"/>
</dbReference>
<keyword evidence="1" id="KW-0547">Nucleotide-binding</keyword>
<dbReference type="PROSITE" id="PS50045">
    <property type="entry name" value="SIGMA54_INTERACT_4"/>
    <property type="match status" value="1"/>
</dbReference>
<organism evidence="8">
    <name type="scientific">hydrothermal vent metagenome</name>
    <dbReference type="NCBI Taxonomy" id="652676"/>
    <lineage>
        <taxon>unclassified sequences</taxon>
        <taxon>metagenomes</taxon>
        <taxon>ecological metagenomes</taxon>
    </lineage>
</organism>
<evidence type="ECO:0000256" key="4">
    <source>
        <dbReference type="ARBA" id="ARBA00023125"/>
    </source>
</evidence>
<dbReference type="SUPFAM" id="SSF46689">
    <property type="entry name" value="Homeodomain-like"/>
    <property type="match status" value="1"/>
</dbReference>
<evidence type="ECO:0000256" key="3">
    <source>
        <dbReference type="ARBA" id="ARBA00023015"/>
    </source>
</evidence>
<dbReference type="PROSITE" id="PS50110">
    <property type="entry name" value="RESPONSE_REGULATORY"/>
    <property type="match status" value="1"/>
</dbReference>
<dbReference type="InterPro" id="IPR058031">
    <property type="entry name" value="AAA_lid_NorR"/>
</dbReference>
<dbReference type="Pfam" id="PF00072">
    <property type="entry name" value="Response_reg"/>
    <property type="match status" value="1"/>
</dbReference>
<dbReference type="PANTHER" id="PTHR32071:SF100">
    <property type="entry name" value="RESPONSE REGULATOR PROTEIN PILR"/>
    <property type="match status" value="1"/>
</dbReference>
<dbReference type="InterPro" id="IPR027417">
    <property type="entry name" value="P-loop_NTPase"/>
</dbReference>
<dbReference type="InterPro" id="IPR009057">
    <property type="entry name" value="Homeodomain-like_sf"/>
</dbReference>
<reference evidence="8" key="1">
    <citation type="submission" date="2018-06" db="EMBL/GenBank/DDBJ databases">
        <authorList>
            <person name="Zhirakovskaya E."/>
        </authorList>
    </citation>
    <scope>NUCLEOTIDE SEQUENCE</scope>
</reference>
<protein>
    <submittedName>
        <fullName evidence="8">Type IV fimbriae expression regulatory protein PilR</fullName>
    </submittedName>
</protein>
<dbReference type="GO" id="GO:0043565">
    <property type="term" value="F:sequence-specific DNA binding"/>
    <property type="evidence" value="ECO:0007669"/>
    <property type="project" value="InterPro"/>
</dbReference>
<keyword evidence="2" id="KW-0067">ATP-binding</keyword>
<dbReference type="CDD" id="cd00009">
    <property type="entry name" value="AAA"/>
    <property type="match status" value="1"/>
</dbReference>
<evidence type="ECO:0000259" key="6">
    <source>
        <dbReference type="PROSITE" id="PS50045"/>
    </source>
</evidence>
<dbReference type="EMBL" id="UOFN01000130">
    <property type="protein sequence ID" value="VAW80735.1"/>
    <property type="molecule type" value="Genomic_DNA"/>
</dbReference>
<dbReference type="Gene3D" id="3.40.50.300">
    <property type="entry name" value="P-loop containing nucleotide triphosphate hydrolases"/>
    <property type="match status" value="1"/>
</dbReference>
<keyword evidence="4" id="KW-0238">DNA-binding</keyword>
<name>A0A3B0YIK6_9ZZZZ</name>
<keyword evidence="5" id="KW-0804">Transcription</keyword>
<proteinExistence type="predicted"/>
<dbReference type="InterPro" id="IPR002197">
    <property type="entry name" value="HTH_Fis"/>
</dbReference>
<dbReference type="InterPro" id="IPR003593">
    <property type="entry name" value="AAA+_ATPase"/>
</dbReference>
<dbReference type="PANTHER" id="PTHR32071">
    <property type="entry name" value="TRANSCRIPTIONAL REGULATORY PROTEIN"/>
    <property type="match status" value="1"/>
</dbReference>
<dbReference type="GO" id="GO:0005524">
    <property type="term" value="F:ATP binding"/>
    <property type="evidence" value="ECO:0007669"/>
    <property type="project" value="UniProtKB-KW"/>
</dbReference>
<dbReference type="SMART" id="SM00448">
    <property type="entry name" value="REC"/>
    <property type="match status" value="1"/>
</dbReference>
<gene>
    <name evidence="8" type="ORF">MNBD_GAMMA15-137</name>
</gene>
<dbReference type="PRINTS" id="PR01590">
    <property type="entry name" value="HTHFIS"/>
</dbReference>
<dbReference type="GO" id="GO:0006355">
    <property type="term" value="P:regulation of DNA-templated transcription"/>
    <property type="evidence" value="ECO:0007669"/>
    <property type="project" value="InterPro"/>
</dbReference>
<dbReference type="PROSITE" id="PS00688">
    <property type="entry name" value="SIGMA54_INTERACT_3"/>
    <property type="match status" value="1"/>
</dbReference>
<evidence type="ECO:0000256" key="2">
    <source>
        <dbReference type="ARBA" id="ARBA00022840"/>
    </source>
</evidence>
<dbReference type="GO" id="GO:0000160">
    <property type="term" value="P:phosphorelay signal transduction system"/>
    <property type="evidence" value="ECO:0007669"/>
    <property type="project" value="InterPro"/>
</dbReference>